<evidence type="ECO:0000313" key="1">
    <source>
        <dbReference type="EMBL" id="GHF93375.1"/>
    </source>
</evidence>
<evidence type="ECO:0008006" key="3">
    <source>
        <dbReference type="Google" id="ProtNLM"/>
    </source>
</evidence>
<reference evidence="2" key="1">
    <citation type="journal article" date="2019" name="Int. J. Syst. Evol. Microbiol.">
        <title>The Global Catalogue of Microorganisms (GCM) 10K type strain sequencing project: providing services to taxonomists for standard genome sequencing and annotation.</title>
        <authorList>
            <consortium name="The Broad Institute Genomics Platform"/>
            <consortium name="The Broad Institute Genome Sequencing Center for Infectious Disease"/>
            <person name="Wu L."/>
            <person name="Ma J."/>
        </authorList>
    </citation>
    <scope>NUCLEOTIDE SEQUENCE [LARGE SCALE GENOMIC DNA]</scope>
    <source>
        <strain evidence="2">CGMCC 1.18439</strain>
    </source>
</reference>
<comment type="caution">
    <text evidence="1">The sequence shown here is derived from an EMBL/GenBank/DDBJ whole genome shotgun (WGS) entry which is preliminary data.</text>
</comment>
<keyword evidence="2" id="KW-1185">Reference proteome</keyword>
<evidence type="ECO:0000313" key="2">
    <source>
        <dbReference type="Proteomes" id="UP000632154"/>
    </source>
</evidence>
<protein>
    <recommendedName>
        <fullName evidence="3">Lipoprotein</fullName>
    </recommendedName>
</protein>
<gene>
    <name evidence="1" type="ORF">GCM10017783_01690</name>
</gene>
<sequence length="135" mass="14320">MHAALALVTLSLSGCSLLEPAKPIAYRASPDQMMNAIARLAPTLPVKPLNEPFRVTRRTADQLVVATPLKPVGMAVGLFVGAGIGNAPASITYNFKRQGDLTLVTSQVSSGSDLSSQHIAVYNMLDKTFTRVTLP</sequence>
<name>A0ABQ3JXE6_9DEIO</name>
<dbReference type="EMBL" id="BNAL01000001">
    <property type="protein sequence ID" value="GHF93375.1"/>
    <property type="molecule type" value="Genomic_DNA"/>
</dbReference>
<proteinExistence type="predicted"/>
<organism evidence="1 2">
    <name type="scientific">Deinococcus piscis</name>
    <dbReference type="NCBI Taxonomy" id="394230"/>
    <lineage>
        <taxon>Bacteria</taxon>
        <taxon>Thermotogati</taxon>
        <taxon>Deinococcota</taxon>
        <taxon>Deinococci</taxon>
        <taxon>Deinococcales</taxon>
        <taxon>Deinococcaceae</taxon>
        <taxon>Deinococcus</taxon>
    </lineage>
</organism>
<accession>A0ABQ3JXE6</accession>
<dbReference type="Proteomes" id="UP000632154">
    <property type="component" value="Unassembled WGS sequence"/>
</dbReference>